<gene>
    <name evidence="1" type="ORF">Zmor_016650</name>
</gene>
<evidence type="ECO:0000313" key="1">
    <source>
        <dbReference type="EMBL" id="KAJ3650560.1"/>
    </source>
</evidence>
<comment type="caution">
    <text evidence="1">The sequence shown here is derived from an EMBL/GenBank/DDBJ whole genome shotgun (WGS) entry which is preliminary data.</text>
</comment>
<protein>
    <submittedName>
        <fullName evidence="1">Uncharacterized protein</fullName>
    </submittedName>
</protein>
<proteinExistence type="predicted"/>
<accession>A0AA38I7V4</accession>
<name>A0AA38I7V4_9CUCU</name>
<sequence length="122" mass="13812">MCFFPPAVRLLINGSNRAICVSHVNCGGLLTFGMICKLQLDSEEERPGTRRVPLNDSCPIDCALHSISPTKTTAEEKPESRTVPARRRNARYGIRNMCNELMNNDRLFNYAHANFILRTLFL</sequence>
<reference evidence="1" key="1">
    <citation type="journal article" date="2023" name="G3 (Bethesda)">
        <title>Whole genome assemblies of Zophobas morio and Tenebrio molitor.</title>
        <authorList>
            <person name="Kaur S."/>
            <person name="Stinson S.A."/>
            <person name="diCenzo G.C."/>
        </authorList>
    </citation>
    <scope>NUCLEOTIDE SEQUENCE</scope>
    <source>
        <strain evidence="1">QUZm001</strain>
    </source>
</reference>
<keyword evidence="2" id="KW-1185">Reference proteome</keyword>
<dbReference type="AlphaFoldDB" id="A0AA38I7V4"/>
<dbReference type="Proteomes" id="UP001168821">
    <property type="component" value="Unassembled WGS sequence"/>
</dbReference>
<evidence type="ECO:0000313" key="2">
    <source>
        <dbReference type="Proteomes" id="UP001168821"/>
    </source>
</evidence>
<dbReference type="EMBL" id="JALNTZ010000005">
    <property type="protein sequence ID" value="KAJ3650560.1"/>
    <property type="molecule type" value="Genomic_DNA"/>
</dbReference>
<organism evidence="1 2">
    <name type="scientific">Zophobas morio</name>
    <dbReference type="NCBI Taxonomy" id="2755281"/>
    <lineage>
        <taxon>Eukaryota</taxon>
        <taxon>Metazoa</taxon>
        <taxon>Ecdysozoa</taxon>
        <taxon>Arthropoda</taxon>
        <taxon>Hexapoda</taxon>
        <taxon>Insecta</taxon>
        <taxon>Pterygota</taxon>
        <taxon>Neoptera</taxon>
        <taxon>Endopterygota</taxon>
        <taxon>Coleoptera</taxon>
        <taxon>Polyphaga</taxon>
        <taxon>Cucujiformia</taxon>
        <taxon>Tenebrionidae</taxon>
        <taxon>Zophobas</taxon>
    </lineage>
</organism>